<evidence type="ECO:0008006" key="4">
    <source>
        <dbReference type="Google" id="ProtNLM"/>
    </source>
</evidence>
<dbReference type="Proteomes" id="UP001221189">
    <property type="component" value="Unassembled WGS sequence"/>
</dbReference>
<name>A0ABT5KC96_9BURK</name>
<feature type="transmembrane region" description="Helical" evidence="1">
    <location>
        <begin position="26"/>
        <end position="48"/>
    </location>
</feature>
<keyword evidence="3" id="KW-1185">Reference proteome</keyword>
<proteinExistence type="predicted"/>
<accession>A0ABT5KC96</accession>
<evidence type="ECO:0000256" key="1">
    <source>
        <dbReference type="SAM" id="Phobius"/>
    </source>
</evidence>
<evidence type="ECO:0000313" key="2">
    <source>
        <dbReference type="EMBL" id="MDC8771002.1"/>
    </source>
</evidence>
<protein>
    <recommendedName>
        <fullName evidence="4">Pilus assembly protein PilO</fullName>
    </recommendedName>
</protein>
<comment type="caution">
    <text evidence="2">The sequence shown here is derived from an EMBL/GenBank/DDBJ whole genome shotgun (WGS) entry which is preliminary data.</text>
</comment>
<keyword evidence="1" id="KW-1133">Transmembrane helix</keyword>
<sequence length="213" mass="23612">MISPSLLLQAQTERLPEPLRQGLARMGWPGALAALLSLLVLLLLLWLLPAQERALVSQREHILAQRQSLKQEQLRRKQQSPLRFVHSFPADSERQARTAALLALATELGLPWPRSEFRYAAEPASGLGLAQYRISMNVNGNYEQIRRYVSEALRLDPALSLELLKLRRLQPGAPELAAELSWVLHMQMPGQVAEAAESAAAAPAASAPLERKP</sequence>
<dbReference type="RefSeq" id="WP_273599364.1">
    <property type="nucleotide sequence ID" value="NZ_JAQQXT010000003.1"/>
</dbReference>
<reference evidence="2 3" key="1">
    <citation type="submission" date="2022-10" db="EMBL/GenBank/DDBJ databases">
        <title>Paucibacter sp. hw1 Genome sequencing.</title>
        <authorList>
            <person name="Park S."/>
        </authorList>
    </citation>
    <scope>NUCLEOTIDE SEQUENCE [LARGE SCALE GENOMIC DNA]</scope>
    <source>
        <strain evidence="3">hw1</strain>
    </source>
</reference>
<organism evidence="2 3">
    <name type="scientific">Roseateles albus</name>
    <dbReference type="NCBI Taxonomy" id="2987525"/>
    <lineage>
        <taxon>Bacteria</taxon>
        <taxon>Pseudomonadati</taxon>
        <taxon>Pseudomonadota</taxon>
        <taxon>Betaproteobacteria</taxon>
        <taxon>Burkholderiales</taxon>
        <taxon>Sphaerotilaceae</taxon>
        <taxon>Roseateles</taxon>
    </lineage>
</organism>
<dbReference type="EMBL" id="JAQQXT010000003">
    <property type="protein sequence ID" value="MDC8771002.1"/>
    <property type="molecule type" value="Genomic_DNA"/>
</dbReference>
<keyword evidence="1" id="KW-0472">Membrane</keyword>
<evidence type="ECO:0000313" key="3">
    <source>
        <dbReference type="Proteomes" id="UP001221189"/>
    </source>
</evidence>
<gene>
    <name evidence="2" type="ORF">PRZ03_05410</name>
</gene>
<keyword evidence="1" id="KW-0812">Transmembrane</keyword>